<dbReference type="EMBL" id="CCMZ01000056">
    <property type="protein sequence ID" value="CDX26775.1"/>
    <property type="molecule type" value="Genomic_DNA"/>
</dbReference>
<accession>A0A090EA26</accession>
<dbReference type="AlphaFoldDB" id="A0A090EA26"/>
<evidence type="ECO:0000313" key="2">
    <source>
        <dbReference type="Proteomes" id="UP000045285"/>
    </source>
</evidence>
<keyword evidence="2" id="KW-1185">Reference proteome</keyword>
<evidence type="ECO:0000313" key="1">
    <source>
        <dbReference type="EMBL" id="CDX26775.1"/>
    </source>
</evidence>
<reference evidence="2" key="1">
    <citation type="submission" date="2014-08" db="EMBL/GenBank/DDBJ databases">
        <authorList>
            <person name="Moulin L."/>
        </authorList>
    </citation>
    <scope>NUCLEOTIDE SEQUENCE [LARGE SCALE GENOMIC DNA]</scope>
</reference>
<gene>
    <name evidence="1" type="ORF">MPL3356_60547</name>
</gene>
<sequence length="307" mass="33748">MNALPSFTSAAPTGAPSAIGQKAMLAGLSITMWAGRKLDKKVTAEVNHAHGAAADAARVTKSLVSKQALADILRISNAARAVHYARTLPWADSGARILCNAGFAAYADELRKLEYEFRDAVDAFVSGYADYVEAARIELNGMFRDDDYPPASSIRARFRFERSIWPMPSAADFRVDMIEGEADRIRADIQRQFDAAMRTATRDVFERIQETVGHMVEKLRAFVPHSGKKGDRAEGIFRDSLVENVRDLVKLMPSLNVTGDAMLDALAKRMETLCRFDAEDLRTDKQARQDTADAAAGILADISDFLA</sequence>
<protein>
    <recommendedName>
        <fullName evidence="3">DUF3150 domain-containing protein</fullName>
    </recommendedName>
</protein>
<evidence type="ECO:0008006" key="3">
    <source>
        <dbReference type="Google" id="ProtNLM"/>
    </source>
</evidence>
<organism evidence="1 2">
    <name type="scientific">Mesorhizobium plurifarium</name>
    <dbReference type="NCBI Taxonomy" id="69974"/>
    <lineage>
        <taxon>Bacteria</taxon>
        <taxon>Pseudomonadati</taxon>
        <taxon>Pseudomonadota</taxon>
        <taxon>Alphaproteobacteria</taxon>
        <taxon>Hyphomicrobiales</taxon>
        <taxon>Phyllobacteriaceae</taxon>
        <taxon>Mesorhizobium</taxon>
    </lineage>
</organism>
<dbReference type="Proteomes" id="UP000045285">
    <property type="component" value="Unassembled WGS sequence"/>
</dbReference>
<proteinExistence type="predicted"/>
<name>A0A090EA26_MESPL</name>